<evidence type="ECO:0000313" key="2">
    <source>
        <dbReference type="Proteomes" id="UP000192727"/>
    </source>
</evidence>
<gene>
    <name evidence="1" type="ORF">B7C51_02610</name>
</gene>
<sequence length="176" mass="21108">MINKKPGKVCDLVHEFTVYNYNLNRRHIDFSELQHLVNEIIKTNEFAELIITPIYQNSKINLGIIWDNEDFSISMSERNFVTEQEIEQEISDIREKSFATMTDEQKYVSLKTVRLFPKRNVEIFQNYLREYLDFLDERLPVYYREVLEKVKNNHRNNLELLAFGYLGFEVICNNIV</sequence>
<protein>
    <submittedName>
        <fullName evidence="1">Uncharacterized protein</fullName>
    </submittedName>
</protein>
<name>A0A1V0UPQ5_9BACL</name>
<reference evidence="1 2" key="1">
    <citation type="submission" date="2017-03" db="EMBL/GenBank/DDBJ databases">
        <title>Paenibacillus larvae genome sequencing.</title>
        <authorList>
            <person name="Dingman D.W."/>
        </authorList>
    </citation>
    <scope>NUCLEOTIDE SEQUENCE [LARGE SCALE GENOMIC DNA]</scope>
    <source>
        <strain evidence="1 2">SAG 10367</strain>
    </source>
</reference>
<dbReference type="AlphaFoldDB" id="A0A1V0UPQ5"/>
<dbReference type="EMBL" id="CP020557">
    <property type="protein sequence ID" value="ARF66932.1"/>
    <property type="molecule type" value="Genomic_DNA"/>
</dbReference>
<organism evidence="1 2">
    <name type="scientific">Paenibacillus larvae subsp. pulvifaciens</name>
    <dbReference type="NCBI Taxonomy" id="1477"/>
    <lineage>
        <taxon>Bacteria</taxon>
        <taxon>Bacillati</taxon>
        <taxon>Bacillota</taxon>
        <taxon>Bacilli</taxon>
        <taxon>Bacillales</taxon>
        <taxon>Paenibacillaceae</taxon>
        <taxon>Paenibacillus</taxon>
    </lineage>
</organism>
<dbReference type="Proteomes" id="UP000192727">
    <property type="component" value="Chromosome"/>
</dbReference>
<accession>A0A1V0UPQ5</accession>
<evidence type="ECO:0000313" key="1">
    <source>
        <dbReference type="EMBL" id="ARF66932.1"/>
    </source>
</evidence>
<dbReference type="RefSeq" id="WP_077997268.1">
    <property type="nucleotide sequence ID" value="NZ_CP019794.1"/>
</dbReference>
<proteinExistence type="predicted"/>
<dbReference type="GeneID" id="64218472"/>